<dbReference type="PANTHER" id="PTHR13408">
    <property type="entry name" value="DNA-DIRECTED RNA POLYMERASE III"/>
    <property type="match status" value="1"/>
</dbReference>
<comment type="subcellular location">
    <subcellularLocation>
        <location evidence="1">Nucleus</location>
    </subcellularLocation>
</comment>
<dbReference type="GO" id="GO:0005666">
    <property type="term" value="C:RNA polymerase III complex"/>
    <property type="evidence" value="ECO:0007669"/>
    <property type="project" value="InterPro"/>
</dbReference>
<feature type="region of interest" description="Disordered" evidence="5">
    <location>
        <begin position="203"/>
        <end position="252"/>
    </location>
</feature>
<dbReference type="PANTHER" id="PTHR13408:SF0">
    <property type="entry name" value="DNA-DIRECTED RNA POLYMERASE III SUBUNIT RPC4"/>
    <property type="match status" value="1"/>
</dbReference>
<reference evidence="6" key="1">
    <citation type="journal article" date="2020" name="J. Eukaryot. Microbiol.">
        <title>De novo Sequencing, Assembly and Annotation of the Transcriptome for the Free-Living Testate Amoeba Arcella intermedia.</title>
        <authorList>
            <person name="Ribeiro G.M."/>
            <person name="Porfirio-Sousa A.L."/>
            <person name="Maurer-Alcala X.X."/>
            <person name="Katz L.A."/>
            <person name="Lahr D.J.G."/>
        </authorList>
    </citation>
    <scope>NUCLEOTIDE SEQUENCE</scope>
</reference>
<dbReference type="EMBL" id="GIBP01004110">
    <property type="protein sequence ID" value="NDV33079.1"/>
    <property type="molecule type" value="Transcribed_RNA"/>
</dbReference>
<feature type="compositionally biased region" description="Basic and acidic residues" evidence="5">
    <location>
        <begin position="60"/>
        <end position="72"/>
    </location>
</feature>
<keyword evidence="3" id="KW-0804">Transcription</keyword>
<feature type="region of interest" description="Disordered" evidence="5">
    <location>
        <begin position="1"/>
        <end position="86"/>
    </location>
</feature>
<dbReference type="GO" id="GO:0003677">
    <property type="term" value="F:DNA binding"/>
    <property type="evidence" value="ECO:0007669"/>
    <property type="project" value="InterPro"/>
</dbReference>
<keyword evidence="4" id="KW-0539">Nucleus</keyword>
<proteinExistence type="predicted"/>
<evidence type="ECO:0000256" key="1">
    <source>
        <dbReference type="ARBA" id="ARBA00004123"/>
    </source>
</evidence>
<dbReference type="AlphaFoldDB" id="A0A6B2L7W3"/>
<evidence type="ECO:0000256" key="5">
    <source>
        <dbReference type="SAM" id="MobiDB-lite"/>
    </source>
</evidence>
<name>A0A6B2L7W3_9EUKA</name>
<dbReference type="InterPro" id="IPR007811">
    <property type="entry name" value="RPC4"/>
</dbReference>
<protein>
    <recommendedName>
        <fullName evidence="7">RNA polymerase III subunit C4</fullName>
    </recommendedName>
</protein>
<evidence type="ECO:0000256" key="2">
    <source>
        <dbReference type="ARBA" id="ARBA00022478"/>
    </source>
</evidence>
<evidence type="ECO:0008006" key="7">
    <source>
        <dbReference type="Google" id="ProtNLM"/>
    </source>
</evidence>
<feature type="compositionally biased region" description="Polar residues" evidence="5">
    <location>
        <begin position="73"/>
        <end position="86"/>
    </location>
</feature>
<evidence type="ECO:0000256" key="3">
    <source>
        <dbReference type="ARBA" id="ARBA00023163"/>
    </source>
</evidence>
<evidence type="ECO:0000313" key="6">
    <source>
        <dbReference type="EMBL" id="NDV33079.1"/>
    </source>
</evidence>
<sequence>MKPPIGRTSTPFNPIAFSPLPSTPQKEKVIFSPATSAAKPKTYKPKPSPKPQAPVSTPKPEVKPRRDVRQRMQIDTTKIPTTHLSSRASKKLKVYAKEDLAPTAIQMKIDPLESSHPITLPFLDPKKKENEFSIEKNFSTMGINEDDIEDDMYKAKTESTSKYSQRLIQTSYAENLFRNEEKQYKGDDELFFIQLPTNLPMKVQEAKPPAPAPAPTPNSNLVGTTPTPPPSTPAPPTPSTEPPATEFLEPKTNGFKNNLVQIPKGKIGKLYILKSGKVKLQIGDILYDVSQGMPLGFLQEVVAIDLKKGRMNMLGEVHKRMVVSPDIKTLLQSQQ</sequence>
<dbReference type="Pfam" id="PF05132">
    <property type="entry name" value="RNA_pol_Rpc4"/>
    <property type="match status" value="1"/>
</dbReference>
<dbReference type="PRINTS" id="PR01217">
    <property type="entry name" value="PRICHEXTENSN"/>
</dbReference>
<keyword evidence="2" id="KW-0240">DNA-directed RNA polymerase</keyword>
<evidence type="ECO:0000256" key="4">
    <source>
        <dbReference type="ARBA" id="ARBA00023242"/>
    </source>
</evidence>
<accession>A0A6B2L7W3</accession>
<dbReference type="GO" id="GO:0042797">
    <property type="term" value="P:tRNA transcription by RNA polymerase III"/>
    <property type="evidence" value="ECO:0007669"/>
    <property type="project" value="TreeGrafter"/>
</dbReference>
<organism evidence="6">
    <name type="scientific">Arcella intermedia</name>
    <dbReference type="NCBI Taxonomy" id="1963864"/>
    <lineage>
        <taxon>Eukaryota</taxon>
        <taxon>Amoebozoa</taxon>
        <taxon>Tubulinea</taxon>
        <taxon>Elardia</taxon>
        <taxon>Arcellinida</taxon>
        <taxon>Sphaerothecina</taxon>
        <taxon>Arcellidae</taxon>
        <taxon>Arcella</taxon>
    </lineage>
</organism>
<feature type="compositionally biased region" description="Pro residues" evidence="5">
    <location>
        <begin position="226"/>
        <end position="241"/>
    </location>
</feature>